<feature type="compositionally biased region" description="Basic residues" evidence="1">
    <location>
        <begin position="220"/>
        <end position="231"/>
    </location>
</feature>
<dbReference type="Proteomes" id="UP000717996">
    <property type="component" value="Unassembled WGS sequence"/>
</dbReference>
<comment type="caution">
    <text evidence="2">The sequence shown here is derived from an EMBL/GenBank/DDBJ whole genome shotgun (WGS) entry which is preliminary data.</text>
</comment>
<evidence type="ECO:0000256" key="1">
    <source>
        <dbReference type="SAM" id="MobiDB-lite"/>
    </source>
</evidence>
<evidence type="ECO:0000313" key="3">
    <source>
        <dbReference type="Proteomes" id="UP000717996"/>
    </source>
</evidence>
<accession>A0A9P6XT28</accession>
<proteinExistence type="predicted"/>
<organism evidence="2 3">
    <name type="scientific">Rhizopus oryzae</name>
    <name type="common">Mucormycosis agent</name>
    <name type="synonym">Rhizopus arrhizus var. delemar</name>
    <dbReference type="NCBI Taxonomy" id="64495"/>
    <lineage>
        <taxon>Eukaryota</taxon>
        <taxon>Fungi</taxon>
        <taxon>Fungi incertae sedis</taxon>
        <taxon>Mucoromycota</taxon>
        <taxon>Mucoromycotina</taxon>
        <taxon>Mucoromycetes</taxon>
        <taxon>Mucorales</taxon>
        <taxon>Mucorineae</taxon>
        <taxon>Rhizopodaceae</taxon>
        <taxon>Rhizopus</taxon>
    </lineage>
</organism>
<reference evidence="2" key="1">
    <citation type="journal article" date="2020" name="Microb. Genom.">
        <title>Genetic diversity of clinical and environmental Mucorales isolates obtained from an investigation of mucormycosis cases among solid organ transplant recipients.</title>
        <authorList>
            <person name="Nguyen M.H."/>
            <person name="Kaul D."/>
            <person name="Muto C."/>
            <person name="Cheng S.J."/>
            <person name="Richter R.A."/>
            <person name="Bruno V.M."/>
            <person name="Liu G."/>
            <person name="Beyhan S."/>
            <person name="Sundermann A.J."/>
            <person name="Mounaud S."/>
            <person name="Pasculle A.W."/>
            <person name="Nierman W.C."/>
            <person name="Driscoll E."/>
            <person name="Cumbie R."/>
            <person name="Clancy C.J."/>
            <person name="Dupont C.L."/>
        </authorList>
    </citation>
    <scope>NUCLEOTIDE SEQUENCE</scope>
    <source>
        <strain evidence="2">GL16</strain>
    </source>
</reference>
<feature type="compositionally biased region" description="Polar residues" evidence="1">
    <location>
        <begin position="261"/>
        <end position="270"/>
    </location>
</feature>
<feature type="region of interest" description="Disordered" evidence="1">
    <location>
        <begin position="208"/>
        <end position="277"/>
    </location>
</feature>
<sequence length="277" mass="31479">MPNEPEHSTNPPAWASILLERVEQLESRLSSTTFISDDPNVVIRAPGSEFTPSVAMVQQHPYIAEDFFRRPLDDNQRRRYLFECPKNTLRQYEPPKLNSVQLNQQAKLVDTQIYQIQYRLSGLTRPLDWFTYQLLQNKWDPATLQLQSKDLVVGLHELLSDIASYITTLRTQNVYRGIPGRVEAPPDSTDNLLLDPSEMVEHIKLQRTIQQATTQQPSSNRKRNNRHRSNRSARGDASANPPGDSSASNGNTNSGSQSTAPSSSRGFQQRHTTKRNQ</sequence>
<dbReference type="EMBL" id="JAANIT010005383">
    <property type="protein sequence ID" value="KAG1531613.1"/>
    <property type="molecule type" value="Genomic_DNA"/>
</dbReference>
<name>A0A9P6XT28_RHIOR</name>
<gene>
    <name evidence="2" type="ORF">G6F51_013453</name>
</gene>
<feature type="compositionally biased region" description="Polar residues" evidence="1">
    <location>
        <begin position="208"/>
        <end position="217"/>
    </location>
</feature>
<dbReference type="AlphaFoldDB" id="A0A9P6XT28"/>
<evidence type="ECO:0000313" key="2">
    <source>
        <dbReference type="EMBL" id="KAG1531613.1"/>
    </source>
</evidence>
<feature type="compositionally biased region" description="Low complexity" evidence="1">
    <location>
        <begin position="245"/>
        <end position="260"/>
    </location>
</feature>
<protein>
    <submittedName>
        <fullName evidence="2">Uncharacterized protein</fullName>
    </submittedName>
</protein>